<reference evidence="7 8" key="1">
    <citation type="submission" date="2021-12" db="EMBL/GenBank/DDBJ databases">
        <title>Genome seq of p7.</title>
        <authorList>
            <person name="Seo T."/>
        </authorList>
    </citation>
    <scope>NUCLEOTIDE SEQUENCE [LARGE SCALE GENOMIC DNA]</scope>
    <source>
        <strain evidence="7 8">P7</strain>
    </source>
</reference>
<dbReference type="EMBL" id="JAJTWT010000022">
    <property type="protein sequence ID" value="MCE4540716.1"/>
    <property type="molecule type" value="Genomic_DNA"/>
</dbReference>
<comment type="caution">
    <text evidence="7">The sequence shown here is derived from an EMBL/GenBank/DDBJ whole genome shotgun (WGS) entry which is preliminary data.</text>
</comment>
<dbReference type="CDD" id="cd06171">
    <property type="entry name" value="Sigma70_r4"/>
    <property type="match status" value="1"/>
</dbReference>
<dbReference type="InterPro" id="IPR013325">
    <property type="entry name" value="RNA_pol_sigma_r2"/>
</dbReference>
<organism evidence="7 8">
    <name type="scientific">Pelomonas caseinilytica</name>
    <dbReference type="NCBI Taxonomy" id="2906763"/>
    <lineage>
        <taxon>Bacteria</taxon>
        <taxon>Pseudomonadati</taxon>
        <taxon>Pseudomonadota</taxon>
        <taxon>Betaproteobacteria</taxon>
        <taxon>Burkholderiales</taxon>
        <taxon>Sphaerotilaceae</taxon>
        <taxon>Roseateles</taxon>
    </lineage>
</organism>
<keyword evidence="2" id="KW-0805">Transcription regulation</keyword>
<accession>A0ABS8XIP3</accession>
<keyword evidence="3" id="KW-0731">Sigma factor</keyword>
<evidence type="ECO:0000256" key="1">
    <source>
        <dbReference type="ARBA" id="ARBA00010641"/>
    </source>
</evidence>
<comment type="similarity">
    <text evidence="1">Belongs to the sigma-70 factor family. ECF subfamily.</text>
</comment>
<feature type="domain" description="RNA polymerase sigma-70 region 2" evidence="5">
    <location>
        <begin position="7"/>
        <end position="65"/>
    </location>
</feature>
<evidence type="ECO:0000256" key="3">
    <source>
        <dbReference type="ARBA" id="ARBA00023082"/>
    </source>
</evidence>
<sequence>MSLKAALARVHAALRRRGASAQDADDLVQEAWMRLACYQRDQVVAQPEAFVMRAALNLAIDAHRMRVNHGEEVLVEQVILLDTAPGIEAQVLARERLTRLSECLARLSDRTRTIFLSHRVDGATYEEIARLHGLSISAVHKHIAKATLQLTTWMDGW</sequence>
<dbReference type="InterPro" id="IPR036388">
    <property type="entry name" value="WH-like_DNA-bd_sf"/>
</dbReference>
<gene>
    <name evidence="7" type="ORF">LXT12_26140</name>
</gene>
<evidence type="ECO:0000259" key="6">
    <source>
        <dbReference type="Pfam" id="PF08281"/>
    </source>
</evidence>
<dbReference type="RefSeq" id="WP_233395393.1">
    <property type="nucleotide sequence ID" value="NZ_JAJTWT010000022.1"/>
</dbReference>
<dbReference type="SUPFAM" id="SSF88659">
    <property type="entry name" value="Sigma3 and sigma4 domains of RNA polymerase sigma factors"/>
    <property type="match status" value="1"/>
</dbReference>
<dbReference type="Gene3D" id="1.10.10.10">
    <property type="entry name" value="Winged helix-like DNA-binding domain superfamily/Winged helix DNA-binding domain"/>
    <property type="match status" value="1"/>
</dbReference>
<dbReference type="Proteomes" id="UP001201463">
    <property type="component" value="Unassembled WGS sequence"/>
</dbReference>
<evidence type="ECO:0000313" key="7">
    <source>
        <dbReference type="EMBL" id="MCE4540716.1"/>
    </source>
</evidence>
<dbReference type="InterPro" id="IPR013249">
    <property type="entry name" value="RNA_pol_sigma70_r4_t2"/>
</dbReference>
<dbReference type="InterPro" id="IPR013324">
    <property type="entry name" value="RNA_pol_sigma_r3/r4-like"/>
</dbReference>
<dbReference type="NCBIfam" id="TIGR02937">
    <property type="entry name" value="sigma70-ECF"/>
    <property type="match status" value="1"/>
</dbReference>
<dbReference type="SUPFAM" id="SSF88946">
    <property type="entry name" value="Sigma2 domain of RNA polymerase sigma factors"/>
    <property type="match status" value="1"/>
</dbReference>
<evidence type="ECO:0000313" key="8">
    <source>
        <dbReference type="Proteomes" id="UP001201463"/>
    </source>
</evidence>
<dbReference type="InterPro" id="IPR007627">
    <property type="entry name" value="RNA_pol_sigma70_r2"/>
</dbReference>
<dbReference type="Pfam" id="PF08281">
    <property type="entry name" value="Sigma70_r4_2"/>
    <property type="match status" value="1"/>
</dbReference>
<dbReference type="Pfam" id="PF04542">
    <property type="entry name" value="Sigma70_r2"/>
    <property type="match status" value="1"/>
</dbReference>
<evidence type="ECO:0000256" key="4">
    <source>
        <dbReference type="ARBA" id="ARBA00023163"/>
    </source>
</evidence>
<evidence type="ECO:0000259" key="5">
    <source>
        <dbReference type="Pfam" id="PF04542"/>
    </source>
</evidence>
<dbReference type="Gene3D" id="1.10.1740.10">
    <property type="match status" value="1"/>
</dbReference>
<dbReference type="InterPro" id="IPR039425">
    <property type="entry name" value="RNA_pol_sigma-70-like"/>
</dbReference>
<feature type="domain" description="RNA polymerase sigma factor 70 region 4 type 2" evidence="6">
    <location>
        <begin position="99"/>
        <end position="146"/>
    </location>
</feature>
<protein>
    <submittedName>
        <fullName evidence="7">RNA polymerase sigma factor</fullName>
    </submittedName>
</protein>
<keyword evidence="4" id="KW-0804">Transcription</keyword>
<dbReference type="PANTHER" id="PTHR43133">
    <property type="entry name" value="RNA POLYMERASE ECF-TYPE SIGMA FACTO"/>
    <property type="match status" value="1"/>
</dbReference>
<evidence type="ECO:0000256" key="2">
    <source>
        <dbReference type="ARBA" id="ARBA00023015"/>
    </source>
</evidence>
<proteinExistence type="inferred from homology"/>
<keyword evidence="8" id="KW-1185">Reference proteome</keyword>
<name>A0ABS8XIP3_9BURK</name>
<dbReference type="PANTHER" id="PTHR43133:SF63">
    <property type="entry name" value="RNA POLYMERASE SIGMA FACTOR FECI-RELATED"/>
    <property type="match status" value="1"/>
</dbReference>
<dbReference type="InterPro" id="IPR014284">
    <property type="entry name" value="RNA_pol_sigma-70_dom"/>
</dbReference>